<dbReference type="Pfam" id="PF18819">
    <property type="entry name" value="MuF_C"/>
    <property type="match status" value="1"/>
</dbReference>
<evidence type="ECO:0000256" key="3">
    <source>
        <dbReference type="SAM" id="MobiDB-lite"/>
    </source>
</evidence>
<sequence length="1067" mass="115212">MQRPSADQLAYTQPQLYINGQWLGIDGRQAEDVINPATGAVLARLPHATPADLDAALTAAQRAFCGWRAVAPLERSRILRAAAALLRERADAIAHGMTLEQGKPLREARLELLASADTFDWHAEEHIEAKRGIQWVNRIPEILRSGKIDRDPTLPRVFVVQDSDPANVAVIRLDWDGQQKTWLVTAHQDDKGRWGEQGKTSRTTLTGGQVQGNPSLSDSPAGSVAQDLLGDKPNTSQQQAADERARRAGQDQQRRNAAPAPEEFALGMEDARTGREVDPRQQDMELLRQVDEAVQDADADTLPGFSRSASTKAAYEARIDALFAGGKPTLDGVRVLDRSDMLALLGMGDGPVNLAEGKVTAGQDNHPHMTAAMWKKIPQWLDNPALVFDSDTTPGRLVFIAPELVNGAPVRIIVEPNAAGSINAHLLVNAYDAERNPFQRWEREGLLRYFDQQKAPSISGTFQPRLTGLPGNKRRGKILTQKHLAGYRRANDPQRSSAPQPSTTGATVATITDAIRKAYGNVLDKLQAKGLVTLVQSQDDAIEAAAKARADKTGQPLEVVLEELLASVSKSSAMRLWVGSRTVNDALVPETTEYAGSKTGNLASVPAGAKVPVGPIRVAVGQAFGPHRGFGMEHMHDNMQRDARRAPVAETGDAAEDLMRQAVAVLRGATRIHNDGNAYVFVNLVARQAAIAQWRGDHYSVVSVRPYQGDSVALWGNPEWAGRLTFPTRDAAAAPPSTTDTKANELRQGRTGLEVQSERFDLNAEGAKPQPTVTIKKRRNLDIKRSADGAIQGFYDPQSGQSFMIADGLTNEAAPGVLVHEVGIHMAADTSSDKGKAAFDKIVERAGQLLELGRGNVFFDRVNQRMRDAGETSNEEAAAYIAEEYERDRVNAPASVKRWVTDFLAAVRGWLFGKGVLVKASDLGAADIAAIARANVRQAARGTIDPRADTTADVKGSKDAAGNFYGDLRRRVADGRGYREDELFQALAGGDKGASRSGFIHYRGGMAAIESATATAYWDGELAGAEGFFTTAFQLKQGGKPAFLMAIFPEGALTDGSWGNVVAAYHG</sequence>
<evidence type="ECO:0000313" key="7">
    <source>
        <dbReference type="Proteomes" id="UP001303211"/>
    </source>
</evidence>
<name>A0ABZ0J0Q7_9BURK</name>
<dbReference type="SUPFAM" id="SSF53720">
    <property type="entry name" value="ALDH-like"/>
    <property type="match status" value="1"/>
</dbReference>
<evidence type="ECO:0000259" key="4">
    <source>
        <dbReference type="Pfam" id="PF00171"/>
    </source>
</evidence>
<keyword evidence="2" id="KW-0560">Oxidoreductase</keyword>
<feature type="domain" description="Aldehyde dehydrogenase" evidence="4">
    <location>
        <begin position="30"/>
        <end position="127"/>
    </location>
</feature>
<gene>
    <name evidence="6" type="ORF">P4826_12030</name>
</gene>
<reference evidence="6 7" key="1">
    <citation type="submission" date="2023-03" db="EMBL/GenBank/DDBJ databases">
        <title>Diaphorobacter basophil sp. nov., isolated from a sewage-treatment plant.</title>
        <authorList>
            <person name="Yang K."/>
        </authorList>
    </citation>
    <scope>NUCLEOTIDE SEQUENCE [LARGE SCALE GENOMIC DNA]</scope>
    <source>
        <strain evidence="6 7">Y-1</strain>
    </source>
</reference>
<dbReference type="PANTHER" id="PTHR43353">
    <property type="entry name" value="SUCCINATE-SEMIALDEHYDE DEHYDROGENASE, MITOCHONDRIAL"/>
    <property type="match status" value="1"/>
</dbReference>
<comment type="similarity">
    <text evidence="1">Belongs to the aldehyde dehydrogenase family.</text>
</comment>
<dbReference type="EMBL" id="CP136921">
    <property type="protein sequence ID" value="WOO31145.1"/>
    <property type="molecule type" value="Genomic_DNA"/>
</dbReference>
<dbReference type="InterPro" id="IPR015590">
    <property type="entry name" value="Aldehyde_DH_dom"/>
</dbReference>
<keyword evidence="7" id="KW-1185">Reference proteome</keyword>
<accession>A0ABZ0J0Q7</accession>
<proteinExistence type="inferred from homology"/>
<feature type="domain" description="Phage MuF C-terminal" evidence="5">
    <location>
        <begin position="359"/>
        <end position="456"/>
    </location>
</feature>
<dbReference type="InterPro" id="IPR016162">
    <property type="entry name" value="Ald_DH_N"/>
</dbReference>
<feature type="compositionally biased region" description="Basic and acidic residues" evidence="3">
    <location>
        <begin position="269"/>
        <end position="278"/>
    </location>
</feature>
<feature type="region of interest" description="Disordered" evidence="3">
    <location>
        <begin position="188"/>
        <end position="278"/>
    </location>
</feature>
<evidence type="ECO:0000259" key="5">
    <source>
        <dbReference type="Pfam" id="PF18819"/>
    </source>
</evidence>
<evidence type="ECO:0000256" key="1">
    <source>
        <dbReference type="ARBA" id="ARBA00009986"/>
    </source>
</evidence>
<dbReference type="RefSeq" id="WP_317700631.1">
    <property type="nucleotide sequence ID" value="NZ_CP136921.1"/>
</dbReference>
<dbReference type="InterPro" id="IPR016161">
    <property type="entry name" value="Ald_DH/histidinol_DH"/>
</dbReference>
<protein>
    <submittedName>
        <fullName evidence="6">Aldehyde dehydrogenase family protein</fullName>
    </submittedName>
</protein>
<organism evidence="6 7">
    <name type="scientific">Diaphorobacter limosus</name>
    <dbReference type="NCBI Taxonomy" id="3036128"/>
    <lineage>
        <taxon>Bacteria</taxon>
        <taxon>Pseudomonadati</taxon>
        <taxon>Pseudomonadota</taxon>
        <taxon>Betaproteobacteria</taxon>
        <taxon>Burkholderiales</taxon>
        <taxon>Comamonadaceae</taxon>
        <taxon>Diaphorobacter</taxon>
    </lineage>
</organism>
<dbReference type="PANTHER" id="PTHR43353:SF5">
    <property type="entry name" value="SUCCINATE-SEMIALDEHYDE DEHYDROGENASE, MITOCHONDRIAL"/>
    <property type="match status" value="1"/>
</dbReference>
<dbReference type="Proteomes" id="UP001303211">
    <property type="component" value="Chromosome"/>
</dbReference>
<evidence type="ECO:0000313" key="6">
    <source>
        <dbReference type="EMBL" id="WOO31145.1"/>
    </source>
</evidence>
<evidence type="ECO:0000256" key="2">
    <source>
        <dbReference type="ARBA" id="ARBA00023002"/>
    </source>
</evidence>
<feature type="compositionally biased region" description="Basic and acidic residues" evidence="3">
    <location>
        <begin position="241"/>
        <end position="254"/>
    </location>
</feature>
<dbReference type="InterPro" id="IPR041131">
    <property type="entry name" value="MuF_C"/>
</dbReference>
<dbReference type="Pfam" id="PF00171">
    <property type="entry name" value="Aldedh"/>
    <property type="match status" value="1"/>
</dbReference>
<dbReference type="InterPro" id="IPR050740">
    <property type="entry name" value="Aldehyde_DH_Superfamily"/>
</dbReference>
<dbReference type="Gene3D" id="3.40.605.10">
    <property type="entry name" value="Aldehyde Dehydrogenase, Chain A, domain 1"/>
    <property type="match status" value="1"/>
</dbReference>
<feature type="compositionally biased region" description="Polar residues" evidence="3">
    <location>
        <begin position="198"/>
        <end position="220"/>
    </location>
</feature>